<comment type="caution">
    <text evidence="1">The sequence shown here is derived from an EMBL/GenBank/DDBJ whole genome shotgun (WGS) entry which is preliminary data.</text>
</comment>
<reference evidence="2" key="1">
    <citation type="journal article" date="2019" name="Int. J. Syst. Evol. Microbiol.">
        <title>The Global Catalogue of Microorganisms (GCM) 10K type strain sequencing project: providing services to taxonomists for standard genome sequencing and annotation.</title>
        <authorList>
            <consortium name="The Broad Institute Genomics Platform"/>
            <consortium name="The Broad Institute Genome Sequencing Center for Infectious Disease"/>
            <person name="Wu L."/>
            <person name="Ma J."/>
        </authorList>
    </citation>
    <scope>NUCLEOTIDE SEQUENCE [LARGE SCALE GENOMIC DNA]</scope>
    <source>
        <strain evidence="2">CECT 8979</strain>
    </source>
</reference>
<proteinExistence type="predicted"/>
<dbReference type="EMBL" id="JBHSAT010000023">
    <property type="protein sequence ID" value="MFC3878422.1"/>
    <property type="molecule type" value="Genomic_DNA"/>
</dbReference>
<keyword evidence="2" id="KW-1185">Reference proteome</keyword>
<evidence type="ECO:0000313" key="1">
    <source>
        <dbReference type="EMBL" id="MFC3878422.1"/>
    </source>
</evidence>
<dbReference type="SUPFAM" id="SSF109854">
    <property type="entry name" value="DinB/YfiT-like putative metalloenzymes"/>
    <property type="match status" value="1"/>
</dbReference>
<sequence>MTVKALASRLEELFINGTWIANTNYNEILEDVTWQESERKIGNHNSIASVTFHINYYLEGVSEVFLNRPLTIRDKFSFDCQKITSEDEWKTRKTALVSNAKTLIGLVKQLPEDKLQHGFVKPEYGTYLRNINGLMEHSYYHLGQISLIKKLIRESSNL</sequence>
<gene>
    <name evidence="1" type="ORF">ACFOSX_14370</name>
</gene>
<name>A0ABV8AL19_9FLAO</name>
<dbReference type="Proteomes" id="UP001595812">
    <property type="component" value="Unassembled WGS sequence"/>
</dbReference>
<organism evidence="1 2">
    <name type="scientific">Winogradskyella maritima</name>
    <dbReference type="NCBI Taxonomy" id="1517766"/>
    <lineage>
        <taxon>Bacteria</taxon>
        <taxon>Pseudomonadati</taxon>
        <taxon>Bacteroidota</taxon>
        <taxon>Flavobacteriia</taxon>
        <taxon>Flavobacteriales</taxon>
        <taxon>Flavobacteriaceae</taxon>
        <taxon>Winogradskyella</taxon>
    </lineage>
</organism>
<dbReference type="InterPro" id="IPR034660">
    <property type="entry name" value="DinB/YfiT-like"/>
</dbReference>
<evidence type="ECO:0000313" key="2">
    <source>
        <dbReference type="Proteomes" id="UP001595812"/>
    </source>
</evidence>
<dbReference type="RefSeq" id="WP_386102743.1">
    <property type="nucleotide sequence ID" value="NZ_JBHSAT010000023.1"/>
</dbReference>
<dbReference type="Gene3D" id="1.20.120.450">
    <property type="entry name" value="dinb family like domain"/>
    <property type="match status" value="1"/>
</dbReference>
<protein>
    <submittedName>
        <fullName evidence="1">DUF1572 domain-containing protein</fullName>
    </submittedName>
</protein>
<accession>A0ABV8AL19</accession>